<dbReference type="EMBL" id="SRRZ01000003">
    <property type="protein sequence ID" value="NQE32578.1"/>
    <property type="molecule type" value="Genomic_DNA"/>
</dbReference>
<evidence type="ECO:0000313" key="4">
    <source>
        <dbReference type="Proteomes" id="UP000702425"/>
    </source>
</evidence>
<organism evidence="3 4">
    <name type="scientific">Microcoleus asticus IPMA8</name>
    <dbReference type="NCBI Taxonomy" id="2563858"/>
    <lineage>
        <taxon>Bacteria</taxon>
        <taxon>Bacillati</taxon>
        <taxon>Cyanobacteriota</taxon>
        <taxon>Cyanophyceae</taxon>
        <taxon>Oscillatoriophycideae</taxon>
        <taxon>Oscillatoriales</taxon>
        <taxon>Microcoleaceae</taxon>
        <taxon>Microcoleus</taxon>
        <taxon>Microcoleus asticus</taxon>
    </lineage>
</organism>
<sequence>MTENSIILAVDRNHRNLELLAKFLNKEGYQMIAAYSFEEVVQAISQPARIGMALVDISGFDRRIWDCCEHLRNHQIPFLILSPKQSAAIQHESLCHGARNMLVKPLIVRDLLGIVHGLLGELA</sequence>
<reference evidence="3 4" key="1">
    <citation type="journal article" date="2020" name="Sci. Rep.">
        <title>A novel cyanobacterial geosmin producer, revising GeoA distribution and dispersion patterns in Bacteria.</title>
        <authorList>
            <person name="Churro C."/>
            <person name="Semedo-Aguiar A.P."/>
            <person name="Silva A.D."/>
            <person name="Pereira-Leal J.B."/>
            <person name="Leite R.B."/>
        </authorList>
    </citation>
    <scope>NUCLEOTIDE SEQUENCE [LARGE SCALE GENOMIC DNA]</scope>
    <source>
        <strain evidence="3 4">IPMA8</strain>
    </source>
</reference>
<keyword evidence="1" id="KW-0597">Phosphoprotein</keyword>
<dbReference type="SMART" id="SM00448">
    <property type="entry name" value="REC"/>
    <property type="match status" value="1"/>
</dbReference>
<gene>
    <name evidence="3" type="ORF">E5S67_00294</name>
</gene>
<dbReference type="Proteomes" id="UP000702425">
    <property type="component" value="Unassembled WGS sequence"/>
</dbReference>
<dbReference type="InterPro" id="IPR011006">
    <property type="entry name" value="CheY-like_superfamily"/>
</dbReference>
<dbReference type="SUPFAM" id="SSF52172">
    <property type="entry name" value="CheY-like"/>
    <property type="match status" value="1"/>
</dbReference>
<dbReference type="CDD" id="cd00156">
    <property type="entry name" value="REC"/>
    <property type="match status" value="1"/>
</dbReference>
<feature type="modified residue" description="4-aspartylphosphate" evidence="1">
    <location>
        <position position="56"/>
    </location>
</feature>
<accession>A0ABX2CSG2</accession>
<name>A0ABX2CSG2_9CYAN</name>
<protein>
    <recommendedName>
        <fullName evidence="2">Response regulatory domain-containing protein</fullName>
    </recommendedName>
</protein>
<dbReference type="PROSITE" id="PS50110">
    <property type="entry name" value="RESPONSE_REGULATORY"/>
    <property type="match status" value="1"/>
</dbReference>
<keyword evidence="4" id="KW-1185">Reference proteome</keyword>
<dbReference type="InterPro" id="IPR001789">
    <property type="entry name" value="Sig_transdc_resp-reg_receiver"/>
</dbReference>
<dbReference type="RefSeq" id="WP_172184804.1">
    <property type="nucleotide sequence ID" value="NZ_CAWPPK010000223.1"/>
</dbReference>
<proteinExistence type="predicted"/>
<comment type="caution">
    <text evidence="3">The sequence shown here is derived from an EMBL/GenBank/DDBJ whole genome shotgun (WGS) entry which is preliminary data.</text>
</comment>
<evidence type="ECO:0000259" key="2">
    <source>
        <dbReference type="PROSITE" id="PS50110"/>
    </source>
</evidence>
<dbReference type="Pfam" id="PF00072">
    <property type="entry name" value="Response_reg"/>
    <property type="match status" value="1"/>
</dbReference>
<feature type="domain" description="Response regulatory" evidence="2">
    <location>
        <begin position="6"/>
        <end position="119"/>
    </location>
</feature>
<dbReference type="Gene3D" id="3.40.50.2300">
    <property type="match status" value="1"/>
</dbReference>
<evidence type="ECO:0000313" key="3">
    <source>
        <dbReference type="EMBL" id="NQE32578.1"/>
    </source>
</evidence>
<evidence type="ECO:0000256" key="1">
    <source>
        <dbReference type="PROSITE-ProRule" id="PRU00169"/>
    </source>
</evidence>